<sequence length="170" mass="19227">MSSNSEIINKVAQSGLTNFDISTLLPKGERVGIDIKDFLHEGLILREKEFREKIGALDLEPFKDTYVFIYNSADAIIPLWSYFLLSAKLGGVAKKVIYGDREDLEVLLMHQAMQTYDFSYLENQRVLVKGCTDVNIPVNAYVELVEQLKPLVKSLMFGEACSNVPVFKRS</sequence>
<dbReference type="Proteomes" id="UP000694480">
    <property type="component" value="Unassembled WGS sequence"/>
</dbReference>
<comment type="caution">
    <text evidence="1">The sequence shown here is derived from an EMBL/GenBank/DDBJ whole genome shotgun (WGS) entry which is preliminary data.</text>
</comment>
<proteinExistence type="predicted"/>
<dbReference type="AlphaFoldDB" id="A0A930YWG7"/>
<organism evidence="1 2">
    <name type="scientific">Planobacterium oryzisoli</name>
    <dbReference type="NCBI Taxonomy" id="2771435"/>
    <lineage>
        <taxon>Bacteria</taxon>
        <taxon>Pseudomonadati</taxon>
        <taxon>Bacteroidota</taxon>
        <taxon>Flavobacteriia</taxon>
        <taxon>Flavobacteriales</taxon>
        <taxon>Weeksellaceae</taxon>
        <taxon>Chryseobacterium group</taxon>
        <taxon>Chryseobacterium</taxon>
    </lineage>
</organism>
<dbReference type="InterPro" id="IPR018914">
    <property type="entry name" value="DUF2480"/>
</dbReference>
<name>A0A930YWG7_9FLAO</name>
<dbReference type="EMBL" id="JADKYY010000009">
    <property type="protein sequence ID" value="MBF5027688.1"/>
    <property type="molecule type" value="Genomic_DNA"/>
</dbReference>
<dbReference type="Pfam" id="PF10652">
    <property type="entry name" value="DUF2480"/>
    <property type="match status" value="1"/>
</dbReference>
<accession>A0A930YWG7</accession>
<reference evidence="1" key="1">
    <citation type="submission" date="2020-11" db="EMBL/GenBank/DDBJ databases">
        <title>Genome seq and assembly of Planobacterium sp.</title>
        <authorList>
            <person name="Chhetri G."/>
        </authorList>
    </citation>
    <scope>NUCLEOTIDE SEQUENCE</scope>
    <source>
        <strain evidence="1">GCR5</strain>
    </source>
</reference>
<keyword evidence="2" id="KW-1185">Reference proteome</keyword>
<gene>
    <name evidence="1" type="ORF">IC612_07740</name>
</gene>
<protein>
    <submittedName>
        <fullName evidence="1">DUF2480 family protein</fullName>
    </submittedName>
</protein>
<evidence type="ECO:0000313" key="1">
    <source>
        <dbReference type="EMBL" id="MBF5027688.1"/>
    </source>
</evidence>
<dbReference type="RefSeq" id="WP_194739616.1">
    <property type="nucleotide sequence ID" value="NZ_JADKYY010000009.1"/>
</dbReference>
<evidence type="ECO:0000313" key="2">
    <source>
        <dbReference type="Proteomes" id="UP000694480"/>
    </source>
</evidence>